<dbReference type="HOGENOM" id="CLU_1105636_0_0_9"/>
<feature type="transmembrane region" description="Helical" evidence="2">
    <location>
        <begin position="36"/>
        <end position="54"/>
    </location>
</feature>
<feature type="compositionally biased region" description="Basic and acidic residues" evidence="1">
    <location>
        <begin position="166"/>
        <end position="186"/>
    </location>
</feature>
<feature type="compositionally biased region" description="Basic and acidic residues" evidence="1">
    <location>
        <begin position="133"/>
        <end position="158"/>
    </location>
</feature>
<proteinExistence type="predicted"/>
<dbReference type="Proteomes" id="UP000013097">
    <property type="component" value="Unassembled WGS sequence"/>
</dbReference>
<comment type="caution">
    <text evidence="4">The sequence shown here is derived from an EMBL/GenBank/DDBJ whole genome shotgun (WGS) entry which is preliminary data.</text>
</comment>
<dbReference type="InterPro" id="IPR003646">
    <property type="entry name" value="SH3-like_bac-type"/>
</dbReference>
<keyword evidence="5" id="KW-1185">Reference proteome</keyword>
<accession>N9XS25</accession>
<evidence type="ECO:0000259" key="3">
    <source>
        <dbReference type="Pfam" id="PF08239"/>
    </source>
</evidence>
<feature type="region of interest" description="Disordered" evidence="1">
    <location>
        <begin position="77"/>
        <end position="186"/>
    </location>
</feature>
<evidence type="ECO:0000313" key="5">
    <source>
        <dbReference type="Proteomes" id="UP000013097"/>
    </source>
</evidence>
<dbReference type="AlphaFoldDB" id="N9XS25"/>
<reference evidence="4 5" key="1">
    <citation type="submission" date="2013-01" db="EMBL/GenBank/DDBJ databases">
        <title>The Genome Sequence of Clostridium colicanis 209318.</title>
        <authorList>
            <consortium name="The Broad Institute Genome Sequencing Platform"/>
            <person name="Earl A."/>
            <person name="Ward D."/>
            <person name="Feldgarden M."/>
            <person name="Gevers D."/>
            <person name="Courvalin P."/>
            <person name="Lambert T."/>
            <person name="Walker B."/>
            <person name="Young S.K."/>
            <person name="Zeng Q."/>
            <person name="Gargeya S."/>
            <person name="Fitzgerald M."/>
            <person name="Haas B."/>
            <person name="Abouelleil A."/>
            <person name="Alvarado L."/>
            <person name="Arachchi H.M."/>
            <person name="Berlin A.M."/>
            <person name="Chapman S.B."/>
            <person name="Dewar J."/>
            <person name="Goldberg J."/>
            <person name="Griggs A."/>
            <person name="Gujja S."/>
            <person name="Hansen M."/>
            <person name="Howarth C."/>
            <person name="Imamovic A."/>
            <person name="Larimer J."/>
            <person name="McCowan C."/>
            <person name="Murphy C."/>
            <person name="Neiman D."/>
            <person name="Pearson M."/>
            <person name="Priest M."/>
            <person name="Roberts A."/>
            <person name="Saif S."/>
            <person name="Shea T."/>
            <person name="Sisk P."/>
            <person name="Sykes S."/>
            <person name="Wortman J."/>
            <person name="Nusbaum C."/>
            <person name="Birren B."/>
        </authorList>
    </citation>
    <scope>NUCLEOTIDE SEQUENCE [LARGE SCALE GENOMIC DNA]</scope>
    <source>
        <strain evidence="4 5">209318</strain>
    </source>
</reference>
<feature type="transmembrane region" description="Helical" evidence="2">
    <location>
        <begin position="6"/>
        <end position="24"/>
    </location>
</feature>
<sequence>MNKLKKLIKIICFIIFWPIGIFFIIKSKYKKKSKVLLGIISFLIFIMFWGYIAGSSNQQSTVDSGKATVNTKVDENYNVANNSNDTNKNVDNTANDSTKTADNNTNANTNSDSSKSNENIDNSTTTKVNNDVKNNEPKKATNVEHKTNNNASKVEHKTNNQNNAERVQEHKPKEPEHKENVQKEQTGKYGFISFNSSTKKAILHIDANSHSGDIEHLNNGERVEILGMSGAYYKVKASDGNIGYVSDRFVK</sequence>
<name>N9XS25_9CLOT</name>
<protein>
    <recommendedName>
        <fullName evidence="3">SH3b domain-containing protein</fullName>
    </recommendedName>
</protein>
<dbReference type="EMBL" id="AGYT01000008">
    <property type="protein sequence ID" value="ENZ02513.1"/>
    <property type="molecule type" value="Genomic_DNA"/>
</dbReference>
<gene>
    <name evidence="4" type="ORF">HMPREF1092_01748</name>
</gene>
<evidence type="ECO:0000313" key="4">
    <source>
        <dbReference type="EMBL" id="ENZ02513.1"/>
    </source>
</evidence>
<keyword evidence="2" id="KW-0812">Transmembrane</keyword>
<feature type="compositionally biased region" description="Low complexity" evidence="1">
    <location>
        <begin position="78"/>
        <end position="132"/>
    </location>
</feature>
<keyword evidence="2" id="KW-1133">Transmembrane helix</keyword>
<evidence type="ECO:0000256" key="1">
    <source>
        <dbReference type="SAM" id="MobiDB-lite"/>
    </source>
</evidence>
<keyword evidence="2" id="KW-0472">Membrane</keyword>
<evidence type="ECO:0000256" key="2">
    <source>
        <dbReference type="SAM" id="Phobius"/>
    </source>
</evidence>
<dbReference type="PATRIC" id="fig|999411.4.peg.1722"/>
<organism evidence="4 5">
    <name type="scientific">Clostridium thermobutyricum</name>
    <dbReference type="NCBI Taxonomy" id="29372"/>
    <lineage>
        <taxon>Bacteria</taxon>
        <taxon>Bacillati</taxon>
        <taxon>Bacillota</taxon>
        <taxon>Clostridia</taxon>
        <taxon>Eubacteriales</taxon>
        <taxon>Clostridiaceae</taxon>
        <taxon>Clostridium</taxon>
    </lineage>
</organism>
<dbReference type="RefSeq" id="WP_002598249.1">
    <property type="nucleotide sequence ID" value="NZ_KB850956.1"/>
</dbReference>
<dbReference type="Pfam" id="PF08239">
    <property type="entry name" value="SH3_3"/>
    <property type="match status" value="1"/>
</dbReference>
<feature type="domain" description="SH3b" evidence="3">
    <location>
        <begin position="208"/>
        <end position="251"/>
    </location>
</feature>
<dbReference type="Gene3D" id="2.30.30.40">
    <property type="entry name" value="SH3 Domains"/>
    <property type="match status" value="1"/>
</dbReference>